<accession>A0AAV7KR66</accession>
<comment type="caution">
    <text evidence="1">The sequence shown here is derived from an EMBL/GenBank/DDBJ whole genome shotgun (WGS) entry which is preliminary data.</text>
</comment>
<dbReference type="Proteomes" id="UP001066276">
    <property type="component" value="Chromosome 12"/>
</dbReference>
<organism evidence="1 2">
    <name type="scientific">Pleurodeles waltl</name>
    <name type="common">Iberian ribbed newt</name>
    <dbReference type="NCBI Taxonomy" id="8319"/>
    <lineage>
        <taxon>Eukaryota</taxon>
        <taxon>Metazoa</taxon>
        <taxon>Chordata</taxon>
        <taxon>Craniata</taxon>
        <taxon>Vertebrata</taxon>
        <taxon>Euteleostomi</taxon>
        <taxon>Amphibia</taxon>
        <taxon>Batrachia</taxon>
        <taxon>Caudata</taxon>
        <taxon>Salamandroidea</taxon>
        <taxon>Salamandridae</taxon>
        <taxon>Pleurodelinae</taxon>
        <taxon>Pleurodeles</taxon>
    </lineage>
</organism>
<keyword evidence="2" id="KW-1185">Reference proteome</keyword>
<proteinExistence type="predicted"/>
<evidence type="ECO:0000313" key="2">
    <source>
        <dbReference type="Proteomes" id="UP001066276"/>
    </source>
</evidence>
<dbReference type="EMBL" id="JANPWB010000016">
    <property type="protein sequence ID" value="KAJ1080389.1"/>
    <property type="molecule type" value="Genomic_DNA"/>
</dbReference>
<name>A0AAV7KR66_PLEWA</name>
<dbReference type="AlphaFoldDB" id="A0AAV7KR66"/>
<evidence type="ECO:0000313" key="1">
    <source>
        <dbReference type="EMBL" id="KAJ1080389.1"/>
    </source>
</evidence>
<gene>
    <name evidence="1" type="ORF">NDU88_000605</name>
</gene>
<protein>
    <submittedName>
        <fullName evidence="1">Uncharacterized protein</fullName>
    </submittedName>
</protein>
<reference evidence="1" key="1">
    <citation type="journal article" date="2022" name="bioRxiv">
        <title>Sequencing and chromosome-scale assembly of the giantPleurodeles waltlgenome.</title>
        <authorList>
            <person name="Brown T."/>
            <person name="Elewa A."/>
            <person name="Iarovenko S."/>
            <person name="Subramanian E."/>
            <person name="Araus A.J."/>
            <person name="Petzold A."/>
            <person name="Susuki M."/>
            <person name="Suzuki K.-i.T."/>
            <person name="Hayashi T."/>
            <person name="Toyoda A."/>
            <person name="Oliveira C."/>
            <person name="Osipova E."/>
            <person name="Leigh N.D."/>
            <person name="Simon A."/>
            <person name="Yun M.H."/>
        </authorList>
    </citation>
    <scope>NUCLEOTIDE SEQUENCE</scope>
    <source>
        <strain evidence="1">20211129_DDA</strain>
        <tissue evidence="1">Liver</tissue>
    </source>
</reference>
<sequence>MPATGTLGDFTKSENSPLDIRKARCLPKLDLTEQCPSCAAINSNDRSGTTRVGFEYAALRPAQVNAVRRGSGYWLSETHTPVVAFCLAGGELVQGLQADGLFTVPKSVYSPVLWLSARRSVACFRAPHRVRNAVCHRMALRAFLQAPQRAQPTCSK</sequence>